<keyword evidence="1 2" id="KW-0812">Transmembrane</keyword>
<keyword evidence="1" id="KW-1133">Transmembrane helix</keyword>
<dbReference type="RefSeq" id="XP_011132931.1">
    <property type="nucleotide sequence ID" value="XM_011134629.1"/>
</dbReference>
<name>A0A023AZ28_GRENI</name>
<keyword evidence="1" id="KW-0472">Membrane</keyword>
<comment type="caution">
    <text evidence="2">The sequence shown here is derived from an EMBL/GenBank/DDBJ whole genome shotgun (WGS) entry which is preliminary data.</text>
</comment>
<reference evidence="2" key="1">
    <citation type="submission" date="2013-12" db="EMBL/GenBank/DDBJ databases">
        <authorList>
            <person name="Omoto C.K."/>
            <person name="Sibley D."/>
            <person name="Venepally P."/>
            <person name="Hadjithomas M."/>
            <person name="Karamycheva S."/>
            <person name="Brunk B."/>
            <person name="Roos D."/>
            <person name="Caler E."/>
            <person name="Lorenzi H."/>
        </authorList>
    </citation>
    <scope>NUCLEOTIDE SEQUENCE</scope>
</reference>
<dbReference type="EMBL" id="AFNH02001168">
    <property type="protein sequence ID" value="EZG43888.1"/>
    <property type="molecule type" value="Genomic_DNA"/>
</dbReference>
<feature type="transmembrane region" description="Helical" evidence="1">
    <location>
        <begin position="32"/>
        <end position="47"/>
    </location>
</feature>
<proteinExistence type="predicted"/>
<sequence length="107" mass="11898">MAGTPLMILAYASVMNLNSLLRDIVDHPIRRWLWVMALYVGVYYYRVQNLPPAPATYLPLAHDKTSLVLVVVGLLLGGFYLAFVAGCAIQCALKDRTLKDLAQAFSR</sequence>
<dbReference type="Proteomes" id="UP000019763">
    <property type="component" value="Unassembled WGS sequence"/>
</dbReference>
<dbReference type="AlphaFoldDB" id="A0A023AZ28"/>
<gene>
    <name evidence="2" type="ORF">GNI_156560</name>
</gene>
<keyword evidence="3" id="KW-1185">Reference proteome</keyword>
<feature type="transmembrane region" description="Helical" evidence="1">
    <location>
        <begin position="6"/>
        <end position="25"/>
    </location>
</feature>
<dbReference type="VEuPathDB" id="CryptoDB:GNI_156560"/>
<evidence type="ECO:0000313" key="2">
    <source>
        <dbReference type="EMBL" id="EZG43888.1"/>
    </source>
</evidence>
<dbReference type="GeneID" id="22915424"/>
<feature type="transmembrane region" description="Helical" evidence="1">
    <location>
        <begin position="67"/>
        <end position="89"/>
    </location>
</feature>
<accession>A0A023AZ28</accession>
<organism evidence="2 3">
    <name type="scientific">Gregarina niphandrodes</name>
    <name type="common">Septate eugregarine</name>
    <dbReference type="NCBI Taxonomy" id="110365"/>
    <lineage>
        <taxon>Eukaryota</taxon>
        <taxon>Sar</taxon>
        <taxon>Alveolata</taxon>
        <taxon>Apicomplexa</taxon>
        <taxon>Conoidasida</taxon>
        <taxon>Gregarinasina</taxon>
        <taxon>Eugregarinorida</taxon>
        <taxon>Gregarinidae</taxon>
        <taxon>Gregarina</taxon>
    </lineage>
</organism>
<protein>
    <submittedName>
        <fullName evidence="2">Transmembrane protein</fullName>
    </submittedName>
</protein>
<evidence type="ECO:0000313" key="3">
    <source>
        <dbReference type="Proteomes" id="UP000019763"/>
    </source>
</evidence>
<evidence type="ECO:0000256" key="1">
    <source>
        <dbReference type="SAM" id="Phobius"/>
    </source>
</evidence>